<keyword evidence="4" id="KW-1185">Reference proteome</keyword>
<organism evidence="3 4">
    <name type="scientific">Zopfia rhizophila CBS 207.26</name>
    <dbReference type="NCBI Taxonomy" id="1314779"/>
    <lineage>
        <taxon>Eukaryota</taxon>
        <taxon>Fungi</taxon>
        <taxon>Dikarya</taxon>
        <taxon>Ascomycota</taxon>
        <taxon>Pezizomycotina</taxon>
        <taxon>Dothideomycetes</taxon>
        <taxon>Dothideomycetes incertae sedis</taxon>
        <taxon>Zopfiaceae</taxon>
        <taxon>Zopfia</taxon>
    </lineage>
</organism>
<feature type="region of interest" description="Disordered" evidence="1">
    <location>
        <begin position="29"/>
        <end position="240"/>
    </location>
</feature>
<evidence type="ECO:0000256" key="2">
    <source>
        <dbReference type="SAM" id="Phobius"/>
    </source>
</evidence>
<dbReference type="OrthoDB" id="3784821at2759"/>
<keyword evidence="2" id="KW-1133">Transmembrane helix</keyword>
<proteinExistence type="predicted"/>
<dbReference type="EMBL" id="ML994696">
    <property type="protein sequence ID" value="KAF2176994.1"/>
    <property type="molecule type" value="Genomic_DNA"/>
</dbReference>
<feature type="compositionally biased region" description="Low complexity" evidence="1">
    <location>
        <begin position="150"/>
        <end position="177"/>
    </location>
</feature>
<dbReference type="PRINTS" id="PR01217">
    <property type="entry name" value="PRICHEXTENSN"/>
</dbReference>
<name>A0A6A6DBQ3_9PEZI</name>
<evidence type="ECO:0000313" key="4">
    <source>
        <dbReference type="Proteomes" id="UP000800200"/>
    </source>
</evidence>
<feature type="compositionally biased region" description="Pro residues" evidence="1">
    <location>
        <begin position="137"/>
        <end position="149"/>
    </location>
</feature>
<dbReference type="AlphaFoldDB" id="A0A6A6DBQ3"/>
<feature type="transmembrane region" description="Helical" evidence="2">
    <location>
        <begin position="253"/>
        <end position="271"/>
    </location>
</feature>
<keyword evidence="2" id="KW-0472">Membrane</keyword>
<accession>A0A6A6DBQ3</accession>
<evidence type="ECO:0000313" key="3">
    <source>
        <dbReference type="EMBL" id="KAF2176994.1"/>
    </source>
</evidence>
<keyword evidence="2" id="KW-0812">Transmembrane</keyword>
<reference evidence="3" key="1">
    <citation type="journal article" date="2020" name="Stud. Mycol.">
        <title>101 Dothideomycetes genomes: a test case for predicting lifestyles and emergence of pathogens.</title>
        <authorList>
            <person name="Haridas S."/>
            <person name="Albert R."/>
            <person name="Binder M."/>
            <person name="Bloem J."/>
            <person name="Labutti K."/>
            <person name="Salamov A."/>
            <person name="Andreopoulos B."/>
            <person name="Baker S."/>
            <person name="Barry K."/>
            <person name="Bills G."/>
            <person name="Bluhm B."/>
            <person name="Cannon C."/>
            <person name="Castanera R."/>
            <person name="Culley D."/>
            <person name="Daum C."/>
            <person name="Ezra D."/>
            <person name="Gonzalez J."/>
            <person name="Henrissat B."/>
            <person name="Kuo A."/>
            <person name="Liang C."/>
            <person name="Lipzen A."/>
            <person name="Lutzoni F."/>
            <person name="Magnuson J."/>
            <person name="Mondo S."/>
            <person name="Nolan M."/>
            <person name="Ohm R."/>
            <person name="Pangilinan J."/>
            <person name="Park H.-J."/>
            <person name="Ramirez L."/>
            <person name="Alfaro M."/>
            <person name="Sun H."/>
            <person name="Tritt A."/>
            <person name="Yoshinaga Y."/>
            <person name="Zwiers L.-H."/>
            <person name="Turgeon B."/>
            <person name="Goodwin S."/>
            <person name="Spatafora J."/>
            <person name="Crous P."/>
            <person name="Grigoriev I."/>
        </authorList>
    </citation>
    <scope>NUCLEOTIDE SEQUENCE</scope>
    <source>
        <strain evidence="3">CBS 207.26</strain>
    </source>
</reference>
<evidence type="ECO:0000256" key="1">
    <source>
        <dbReference type="SAM" id="MobiDB-lite"/>
    </source>
</evidence>
<gene>
    <name evidence="3" type="ORF">K469DRAFT_755359</name>
</gene>
<sequence length="310" mass="32992">MSTSEVVKKRGRPKKVVDEKAEMVVEVKKTTTRKASTKTAARAGKGEPDAQAVEKGAKKSVGVRKRTEKAKGQAEVQGVKSIVEEISRTTKEDPKTAVKPPKQPTSITQTTSKILQEVASKGALKAANSSTAQSTTPPKPTTPSQPPQPTAQTSPPNPTTTVAPTPSSTNPSTKPPARTTTIPLPSKPRDPYQPSSIPPTSTPRPFPYGSKIPPPSTSNPTAASNLPPSGEKPVEPVPDINLPKKYKPAARRVTAIMVATPIVLVLGYELYQRFFRGKEVKTLYRFSDQHLPAQSPASLSSPSAGEKNAN</sequence>
<dbReference type="Proteomes" id="UP000800200">
    <property type="component" value="Unassembled WGS sequence"/>
</dbReference>
<feature type="compositionally biased region" description="Pro residues" evidence="1">
    <location>
        <begin position="196"/>
        <end position="217"/>
    </location>
</feature>
<protein>
    <submittedName>
        <fullName evidence="3">Uncharacterized protein</fullName>
    </submittedName>
</protein>
<feature type="compositionally biased region" description="Basic and acidic residues" evidence="1">
    <location>
        <begin position="82"/>
        <end position="96"/>
    </location>
</feature>
<feature type="compositionally biased region" description="Polar residues" evidence="1">
    <location>
        <begin position="104"/>
        <end position="114"/>
    </location>
</feature>